<evidence type="ECO:0000256" key="2">
    <source>
        <dbReference type="ARBA" id="ARBA00004642"/>
    </source>
</evidence>
<feature type="compositionally biased region" description="Acidic residues" evidence="11">
    <location>
        <begin position="4656"/>
        <end position="4699"/>
    </location>
</feature>
<protein>
    <recommendedName>
        <fullName evidence="4 10">Midasin</fullName>
    </recommendedName>
</protein>
<dbReference type="InterPro" id="IPR027417">
    <property type="entry name" value="P-loop_NTPase"/>
</dbReference>
<dbReference type="GO" id="GO:0005730">
    <property type="term" value="C:nucleolus"/>
    <property type="evidence" value="ECO:0007669"/>
    <property type="project" value="UniProtKB-SubCell"/>
</dbReference>
<dbReference type="InterPro" id="IPR002035">
    <property type="entry name" value="VWF_A"/>
</dbReference>
<accession>A0A511KHW0</accession>
<evidence type="ECO:0000256" key="10">
    <source>
        <dbReference type="PIRNR" id="PIRNR010340"/>
    </source>
</evidence>
<dbReference type="InterPro" id="IPR003593">
    <property type="entry name" value="AAA+_ATPase"/>
</dbReference>
<dbReference type="OrthoDB" id="5186at2759"/>
<feature type="compositionally biased region" description="Basic and acidic residues" evidence="11">
    <location>
        <begin position="4921"/>
        <end position="4933"/>
    </location>
</feature>
<keyword evidence="9 10" id="KW-0539">Nucleus</keyword>
<dbReference type="Gene3D" id="3.40.50.300">
    <property type="entry name" value="P-loop containing nucleotide triphosphate hydrolases"/>
    <property type="match status" value="6"/>
</dbReference>
<dbReference type="PANTHER" id="PTHR48103">
    <property type="entry name" value="MIDASIN-RELATED"/>
    <property type="match status" value="1"/>
</dbReference>
<dbReference type="FunFam" id="3.40.50.300:FF:000142">
    <property type="entry name" value="Midasin"/>
    <property type="match status" value="1"/>
</dbReference>
<dbReference type="FunFam" id="3.40.50.300:FF:000712">
    <property type="entry name" value="Midasin"/>
    <property type="match status" value="1"/>
</dbReference>
<sequence>MGVDAPDTPARSPPPASLISLAQLTRSLAIALGLVRPAEESQNTVCADALRYDAPVTATDWKPLISTADLSLLLSVTATVAMPDDSLSVPGDVDPASATAVTRTHLLDALARLALNPSLTIEVLTHFRPIAAAIVGKWFELLGLDDEGEWRNGEAGVEMAQGELDAVDKVWKALVRAFPLMGQEAFPFLRLLFRHPLLVRGPPLPPPSSPNYDSALVTSLLTLHSLIHHLPSLPAFSGWCLPIHIEQLMKRHPHRGIRLVAWRILRAWLGLFATTGERLKRQWVWRLEPADVVDEEKAALMPLAPPVPYPAEVAAEYTEIFGPDQASQDDADDLLPFGWGAELVESGQSRLVDGGLEVLVRNRGVDPWVLPFLEDTRAKEEQHRADLLSKKIASSASQGHGIGAIEGAELGKTVVLVSNTIAFREGLVPSLTRAPAPPSTTLSLTNAAAPAASPTTTAPEPFVTTPAHSALLAQLADSLKRRVPTLITGTPSCGKQSAISHLWNLVHASLSASDAVTAEAKRRGLVVINMADRSLDSKSLLGSLSSAPSSSSGSNLCGVGHFTFVEGPFTRAVRQGRWTLLLNIDQAAPELLSVVKVVAERMSTSASVLKSDGRMYGGIGAEEQDGGVGLRIGGGEGRWVKAGEGFMLFATRSVSASSLVTTPPPATFFASHFFEEAVLSPLNSNEVAQIVQGRYGASLDRVTGLARVLVDAWECVREAVRDVKDTSGGGTKREIGVRDLLRWCRRVAALLPASMNLAALEANPTLQEEVFVEARDVFLGSLVAPPASTATITDPSTSTAHLPRDRFSVIARSLASSLGLSDERADWALKRRVPDVVLPTIDTSSGLDPSTSSSAHSVKIGRVSLPYAAGAASKRTASSRPYALTKPSLLLLEKLAVCLSLSEPVLLVGETGTGKTAAIGYLAELMGKRLTALNLSNQTEAGDLVGGFRPIDEAEEARRTASELVNRFVELFGATFSLSRNGEYISAVRKAFDKKRYNRLVDSFRQANRMAAKRFGTDESAPAGADDESPQAQRKRRKVDGAKAQLVDRWKDFMSLVGDFEHSHVLSTGGKGKAKFVFSFVEGPLAQAIRNGDWVLLDEVNLASSETLESLATLLQAPDSSLVLTEKGELEPIPRHPEFRLFACMNPATDVGKRDLPIGLRAKFSELWVPPPDEDRDALRTIVEGYIGRVAISDRQVVADAAELYSAVKLLAMRAQLADGQNVPPHFSMRTLARALSFAADFAPTFGLRRALYEGFVMAFTMLLDERSQSVVRALIDKHVVQPAKNPRSLMERVPTKPASFDSAIRIHHYWLEQGPHEPEEPDDYILTSSVQAKVCDLARAVLTRKVPVLIQGPTSAGKTSVVEYLARRTGHRFVRINNHEHTDIQEYVGNYVSDPHTGKLVLREGLLVRALRRGDWIVLDELNLAPTDVLEALNRLLDDNRELVIPETGEVVRPHPHFMLFATQNPPGLYGGRKVLSRAFRNRFLEMHFGDVPKDELKTILERRCRIAPSHAEKTVNVFLELQRRRQAGRVFEQKQAFATLRDLFRWGNRGPVETIQQLAEDGYMLLAERARRADDKQTVKEVIEEVLKVRLDEATLYDFERLPKLGLPVPPQDSGLVWTSAMRRLYFLIAASLQRHEPVLLVGETGAGKTSVCQALAHAVSRLLHIVGCHQNTETADLLGGQRPLRNRASLQAGLQKEAAELLAAVGRRVAGDDELGFDDVLGQLEAHAVETKDAVAKLLADRMHATTALFEWHDGPLVQAMRGGDLILLDEISLADDSVLERLNSVLEPSRTLVLAEKSGHDLDDIRVVGQPGFEILATMNPGGDFGKKELSPALRNRFTEIWVPAVDNADDLLHIIGSRWSREHRQQLNSFGPKMLDFARWFAQQIGQSEGLGIGLRDILGWVDFLNAAARHSSGSSLPLPDAFCQGALMTVVDGLGALPATSGLSRDGLAKLKASCWRYIEQLVPTTMAPESLPLDVVDGDGVFSIGPFGVNKGELAPAKVDYTLLAPTTRLNAMRLLRALQLTKPVLLEGSPGVGKTSLVTALAAATGHPLVRINLSDQTDLMDLLGSDLPVEGGKSGEFAWKDAPFLAAMQNGAWVLLDEMNLASQSVLEGLNSCLDHRGAVYIPELDRTFSRHPDFRIFAAQNPLGQGGGRKGLPKSFLDRFSLVHMEELDSTDLNAIASALFPEVDVDVLSKMIEFNSRVHRETMDVRHFGTEGSPWEFNLRDVLRWLTLVRSSTGLDIHRRDPLEYVRLLYLQRFRNSADREYVSRLFAEAFGLVVDPVEQPWPLASSQALQVGHSLVTRGDSTIAIERASVTLPTRRQDLQPFEALAKCLDMGWLAILTGPRGTGKTALVRQLAALGGQRLREFTMNAEVDTLELLGSFEQADRLRDLDSVARDAIDTLKTAVTAKLATSDCTDFYEALAVLRRARLALATEAADLDIATIGGDIRRCLASTPFNAADLLACLDTALTTADAAVVAARFEWVDGPLVQAMKNGDWLLIEDANLCSPSVLDRLNSLFETGGRLQLAERGPVNGEIQIIDPHPNFRLVMTLDPRNGELSRAMRNRGIEIAVLSPPAPMSARASLSLSAAFSPFTRDDFREPAFSPIARLAHVGSVAALPVSRTAIVQQLASTVSSAQLSLSRRVLRQISLVDIRSADFCLRQLEQHPLVQHAVAHRSALAKQREVPFNLFAVQPIDPSLVPLAAASSSESLVRGSSALLEAFASLAVTPSASPFALSRAAAQPVRSLNVFDKSMLASRGKLKLDEADSTVAALYPLYRRLATLVSHLAGVESGDLPIDEQANYVGAVKTVQALTQELEVVSNSIELDFSTVQHVVAWIGQALAQFPASLASSTEDVDEQLAPLRRSLTLTSGKAMDSIWRASLPFKPASPALAAALEKLVAKGKTTGEVWDKSIATLFLEICVVLGAPQPASQVPHEDEALRIIEQLLARIPTLAQQDLDDPVVALAQASNAAGLIATELAAVARVMQDSSVVLPASALVKIAQQSGAAPITDVVALHQLALWPANEQKSKPAALFATLSTWSSHLARGLSETSVTSPADIARPSLLARVIDLRLGETPTLGNLVTQSASLARAASLQLVAATAETAPRQQSLHVALLALIALVINTANDQQEPTEDRDDLAASIAKSAGPPALDEAKQRYLAASLPSLLGDEANLEVTSAGFVAFARFLWHLYVPNLPLDPAIGLRAQSGFVARQFEAMSYVLNVVRLDEVAHSGNGRNAKLDRVQAEVDDLRQRLERAGVAPIGREGNTALLSALFTELRSFSEQIISDHQIDSLLAVIANAPSASAVEREVNLQHSVDTLLRRLDHAYGELEDVVAPVRLALTTLKIGFALLAYTASRKAGQPALRPYEDLVHHLTAFPTVSRLSEISAAELPLSIKASEAPWHPAQATLLQVAATVSSIVQNVRMEDGIVRLTQLYERLHFLWATDRRREEETAEEANSLYKAKVDVQQVQTDEEIEAAEFAELFPTYDLENGISHAKPSKYAARLLQPADYVLLARLHAAVFAEQLDGTLATATSAFERLRSSGVDVLLPRLYATLSDDLDVDSTAYRVRNLVELSQAARPRNAVGAPHHDFYSEPDVRETTKAVPVLLAFIERLDMLVAEFPDQMVLQGLRERCEAILKLTSKAPIALVLTNLEQLLQQTEDWEKFADRAHSVSVNRTTLTDLIIAWRRHELTCWSRLLSTVAIKFNESVAEWWFRFYEIAIRSAPGVDNSADQTAEASQAYYRELVQLLDSFFNSCSIGQYGARLELLLGFANYAAALASRSDAENELGSGAKSLARVANLLHNVHAFYGQYSARISAHLVSERAKIDKEVQNVVKLASWKDINVVALRASAVRSHHQLYKCVRKLRTVLQKPASDLFQAAEVDKVASASFSPFVPLDVASLASVPELSVALSQPDEPTHLVKLDHTVSRLANVSSASLAGLVGAAHGSAMTAFVDEIVTTAKALREEPLGPEEGRQQRVKNLIERKRRAWRDLLNELKRIGVSPSPSPKTLARLEDAGTVYSLQPSHPVLGLDDKALGSNSRVAIVKADAYHARQLAQLPILKAFPASHHADVRTADVQRALGHIQSGIAAAHDQRALLLDAVRAQIRLKTVATGLQEPLVPQPSSTAGRAVQELLATTSKFAAALSETRDALCDFRTASLDSAHEASTPLHAVDAALAKINRDRDALWQVETSMGGSDPILLAPHALELSEQAQAHLKQTIETFAELAQPPSLRYILGPLVAYLSSLDTSSANAGKSPAATQKAGIRLVKAAHDDLINSVLVVAQKLKTVADEGVNVVEDEQLVDGGFKVANSTYITLLSTLRLDEVTARIEAFARQAHKYLRRPSDLESVQTLASRVAPFVRIYSDLVSRQIASLSDWHHASLKLNHVVSSILSDIALEGFCRPPEGDGQSGADADQADGKTTEGTGMAEGTGDKNVSNEIEDESQVEGLQNDVPQDKREDEQNPENGDDDAIEMNQEFEGDLEDRGDGAKESGEDEDEDENDEAEPEEQVADVDPLDPSSVDEKFWGDDQPPSENKDGKTDEVNQETSKSAGEVEMGAKEEEQAAAPKPNIEEAEEAGAEEEKTDEAKQQGGEEQQQDGAEGEQQEGMEDDAQGEEGEQADQETGERLDNQMPETDNLDLPDDMNLDGEEKDQDVGEDEDDLDLPDEMDNMAEEGGEGENTERPNELEELGDAKGENVEQDEDPLAANPETQPQPDNEDDAKVDAEAVDQSLGGADQGETGGEGEQDASATKDDFQTSADNSRQSGAQSLPQTSTEPAADQDGGDQGETAMEEDADAAPPTAASATSTGPSKQRAAADPSADSSAQQQGPQDQSPLEQPRSLGDSLQNWRRRLEAIGDLAQPDEQDSAAAPDSQQEGAVEYVQEGDEQEVDEQALGPASEEQVKKLEQLHIGDELASQDAVPTEDDMDVDEPAQHPQQQSTSVQLKGSSLAESDAKAVPASEFRSEQQPVDEDREMEDEGRVDDGEHPSTTFAPSIDPEENAAVEQAMIQWRSGDDANMTAEGVWRLYESLTRDLSFALTEQLRLILEPTLATRLKGDYRSGKRLNMKKIIPYIASEFTKDKIWLRRTRPSQREYQVTIAIDDSKSMADSHSVHLAFQSLALISRALTRLEVGQVSISRFGESMEVLHPFEAGVVSDEAGAKVLGKFTFQQRSTDVAQLVERSLAHLAQAKESARSGKSSLSAGDLWQLNIIISDGICQDHERLRSLLRKATEQKVQFVFVVLDSLHRQVAEGTAASSTSSAPAVANTNQNSILHMKSVRYEVGAHGRLELKMERYLDTFPFEYWTVVRDIDGLPDTLSQLLRQFFDSTMER</sequence>
<dbReference type="GO" id="GO:0016887">
    <property type="term" value="F:ATP hydrolysis activity"/>
    <property type="evidence" value="ECO:0007669"/>
    <property type="project" value="InterPro"/>
</dbReference>
<evidence type="ECO:0000313" key="14">
    <source>
        <dbReference type="Proteomes" id="UP000321518"/>
    </source>
</evidence>
<dbReference type="Proteomes" id="UP000321518">
    <property type="component" value="Unassembled WGS sequence"/>
</dbReference>
<feature type="compositionally biased region" description="Acidic residues" evidence="11">
    <location>
        <begin position="4592"/>
        <end position="4604"/>
    </location>
</feature>
<dbReference type="SMART" id="SM00382">
    <property type="entry name" value="AAA"/>
    <property type="match status" value="5"/>
</dbReference>
<evidence type="ECO:0000256" key="1">
    <source>
        <dbReference type="ARBA" id="ARBA00004604"/>
    </source>
</evidence>
<evidence type="ECO:0000256" key="9">
    <source>
        <dbReference type="ARBA" id="ARBA00023242"/>
    </source>
</evidence>
<dbReference type="Pfam" id="PF07728">
    <property type="entry name" value="AAA_5"/>
    <property type="match status" value="7"/>
</dbReference>
<proteinExistence type="inferred from homology"/>
<keyword evidence="8 10" id="KW-0143">Chaperone</keyword>
<feature type="compositionally biased region" description="Acidic residues" evidence="11">
    <location>
        <begin position="4802"/>
        <end position="4816"/>
    </location>
</feature>
<dbReference type="InterPro" id="IPR025662">
    <property type="entry name" value="Sigma_54_int_dom_ATP-bd_1"/>
</dbReference>
<dbReference type="InterPro" id="IPR040848">
    <property type="entry name" value="AAA_lid_7"/>
</dbReference>
<dbReference type="Pfam" id="PF21108">
    <property type="entry name" value="MDN1_4th"/>
    <property type="match status" value="1"/>
</dbReference>
<feature type="compositionally biased region" description="Acidic residues" evidence="11">
    <location>
        <begin position="4903"/>
        <end position="4912"/>
    </location>
</feature>
<dbReference type="GO" id="GO:0000027">
    <property type="term" value="P:ribosomal large subunit assembly"/>
    <property type="evidence" value="ECO:0007669"/>
    <property type="project" value="InterPro"/>
</dbReference>
<keyword evidence="7 10" id="KW-0067">ATP-binding</keyword>
<gene>
    <name evidence="13" type="ORF">Rt10032_c09g3977</name>
</gene>
<dbReference type="SUPFAM" id="SSF52540">
    <property type="entry name" value="P-loop containing nucleoside triphosphate hydrolases"/>
    <property type="match status" value="6"/>
</dbReference>
<dbReference type="Pfam" id="PF17865">
    <property type="entry name" value="AAA_lid_5"/>
    <property type="match status" value="1"/>
</dbReference>
<reference evidence="13 14" key="1">
    <citation type="submission" date="2019-07" db="EMBL/GenBank/DDBJ databases">
        <title>Rhodotorula toruloides NBRC10032 genome sequencing.</title>
        <authorList>
            <person name="Shida Y."/>
            <person name="Takaku H."/>
            <person name="Ogasawara W."/>
            <person name="Mori K."/>
        </authorList>
    </citation>
    <scope>NUCLEOTIDE SEQUENCE [LARGE SCALE GENOMIC DNA]</scope>
    <source>
        <strain evidence="13 14">NBRC10032</strain>
    </source>
</reference>
<dbReference type="SUPFAM" id="SSF53300">
    <property type="entry name" value="vWA-like"/>
    <property type="match status" value="1"/>
</dbReference>
<dbReference type="Pfam" id="PF17867">
    <property type="entry name" value="AAA_lid_7"/>
    <property type="match status" value="3"/>
</dbReference>
<feature type="compositionally biased region" description="Polar residues" evidence="11">
    <location>
        <begin position="4776"/>
        <end position="4796"/>
    </location>
</feature>
<feature type="compositionally biased region" description="Acidic residues" evidence="11">
    <location>
        <begin position="4513"/>
        <end position="4535"/>
    </location>
</feature>
<dbReference type="PROSITE" id="PS50234">
    <property type="entry name" value="VWFA"/>
    <property type="match status" value="1"/>
</dbReference>
<feature type="compositionally biased region" description="Basic and acidic residues" evidence="11">
    <location>
        <begin position="4503"/>
        <end position="4512"/>
    </location>
</feature>
<feature type="compositionally biased region" description="Acidic residues" evidence="11">
    <location>
        <begin position="4942"/>
        <end position="4951"/>
    </location>
</feature>
<dbReference type="GO" id="GO:0000055">
    <property type="term" value="P:ribosomal large subunit export from nucleus"/>
    <property type="evidence" value="ECO:0007669"/>
    <property type="project" value="TreeGrafter"/>
</dbReference>
<feature type="domain" description="VWFA" evidence="12">
    <location>
        <begin position="5116"/>
        <end position="5341"/>
    </location>
</feature>
<keyword evidence="6 10" id="KW-0547">Nucleotide-binding</keyword>
<feature type="compositionally biased region" description="Acidic residues" evidence="11">
    <location>
        <begin position="4989"/>
        <end position="5001"/>
    </location>
</feature>
<feature type="compositionally biased region" description="Acidic residues" evidence="11">
    <location>
        <begin position="4482"/>
        <end position="4502"/>
    </location>
</feature>
<dbReference type="InterPro" id="IPR041190">
    <property type="entry name" value="Midasin_AAA_lid_5"/>
</dbReference>
<comment type="caution">
    <text evidence="13">The sequence shown here is derived from an EMBL/GenBank/DDBJ whole genome shotgun (WGS) entry which is preliminary data.</text>
</comment>
<evidence type="ECO:0000256" key="7">
    <source>
        <dbReference type="ARBA" id="ARBA00022840"/>
    </source>
</evidence>
<evidence type="ECO:0000256" key="3">
    <source>
        <dbReference type="ARBA" id="ARBA00007188"/>
    </source>
</evidence>
<dbReference type="CDD" id="cd00009">
    <property type="entry name" value="AAA"/>
    <property type="match status" value="2"/>
</dbReference>
<feature type="compositionally biased region" description="Basic and acidic residues" evidence="11">
    <location>
        <begin position="4700"/>
        <end position="4717"/>
    </location>
</feature>
<dbReference type="InterPro" id="IPR011704">
    <property type="entry name" value="ATPase_dyneun-rel_AAA"/>
</dbReference>
<feature type="compositionally biased region" description="Low complexity" evidence="11">
    <location>
        <begin position="4817"/>
        <end position="4855"/>
    </location>
</feature>
<feature type="compositionally biased region" description="Low complexity" evidence="11">
    <location>
        <begin position="4609"/>
        <end position="4619"/>
    </location>
</feature>
<feature type="compositionally biased region" description="Polar residues" evidence="11">
    <location>
        <begin position="4955"/>
        <end position="4971"/>
    </location>
</feature>
<dbReference type="InterPro" id="IPR012099">
    <property type="entry name" value="Midasin"/>
</dbReference>
<organism evidence="13 14">
    <name type="scientific">Rhodotorula toruloides</name>
    <name type="common">Yeast</name>
    <name type="synonym">Rhodosporidium toruloides</name>
    <dbReference type="NCBI Taxonomy" id="5286"/>
    <lineage>
        <taxon>Eukaryota</taxon>
        <taxon>Fungi</taxon>
        <taxon>Dikarya</taxon>
        <taxon>Basidiomycota</taxon>
        <taxon>Pucciniomycotina</taxon>
        <taxon>Microbotryomycetes</taxon>
        <taxon>Sporidiobolales</taxon>
        <taxon>Sporidiobolaceae</taxon>
        <taxon>Rhodotorula</taxon>
    </lineage>
</organism>
<feature type="compositionally biased region" description="Acidic residues" evidence="11">
    <location>
        <begin position="4620"/>
        <end position="4643"/>
    </location>
</feature>
<dbReference type="FunFam" id="3.40.50.300:FF:001368">
    <property type="entry name" value="Midasin"/>
    <property type="match status" value="1"/>
</dbReference>
<dbReference type="PANTHER" id="PTHR48103:SF2">
    <property type="entry name" value="MIDASIN"/>
    <property type="match status" value="1"/>
</dbReference>
<evidence type="ECO:0000256" key="11">
    <source>
        <dbReference type="SAM" id="MobiDB-lite"/>
    </source>
</evidence>
<dbReference type="GO" id="GO:0005524">
    <property type="term" value="F:ATP binding"/>
    <property type="evidence" value="ECO:0007669"/>
    <property type="project" value="UniProtKB-KW"/>
</dbReference>
<evidence type="ECO:0000313" key="13">
    <source>
        <dbReference type="EMBL" id="GEM09960.1"/>
    </source>
</evidence>
<dbReference type="InterPro" id="IPR048617">
    <property type="entry name" value="MDN1_AAA_lid_4"/>
</dbReference>
<dbReference type="PROSITE" id="PS00675">
    <property type="entry name" value="SIGMA54_INTERACT_1"/>
    <property type="match status" value="1"/>
</dbReference>
<evidence type="ECO:0000259" key="12">
    <source>
        <dbReference type="PROSITE" id="PS50234"/>
    </source>
</evidence>
<comment type="subcellular location">
    <subcellularLocation>
        <location evidence="1">Nucleus</location>
        <location evidence="1">Nucleolus</location>
    </subcellularLocation>
    <subcellularLocation>
        <location evidence="2">Nucleus</location>
        <location evidence="2">Nucleoplasm</location>
    </subcellularLocation>
</comment>
<dbReference type="GO" id="GO:0030687">
    <property type="term" value="C:preribosome, large subunit precursor"/>
    <property type="evidence" value="ECO:0007669"/>
    <property type="project" value="TreeGrafter"/>
</dbReference>
<evidence type="ECO:0000256" key="5">
    <source>
        <dbReference type="ARBA" id="ARBA00022553"/>
    </source>
</evidence>
<evidence type="ECO:0000256" key="6">
    <source>
        <dbReference type="ARBA" id="ARBA00022741"/>
    </source>
</evidence>
<keyword evidence="5" id="KW-0597">Phosphoprotein</keyword>
<comment type="function">
    <text evidence="10">Nuclear chaperone required for maturation and nuclear export of pre-60S ribosome subunits.</text>
</comment>
<evidence type="ECO:0000256" key="4">
    <source>
        <dbReference type="ARBA" id="ARBA00017143"/>
    </source>
</evidence>
<feature type="region of interest" description="Disordered" evidence="11">
    <location>
        <begin position="4422"/>
        <end position="5017"/>
    </location>
</feature>
<dbReference type="PIRSF" id="PIRSF010340">
    <property type="entry name" value="Midasin"/>
    <property type="match status" value="1"/>
</dbReference>
<evidence type="ECO:0000256" key="8">
    <source>
        <dbReference type="ARBA" id="ARBA00023186"/>
    </source>
</evidence>
<dbReference type="InterPro" id="IPR036465">
    <property type="entry name" value="vWFA_dom_sf"/>
</dbReference>
<comment type="similarity">
    <text evidence="3 10">Belongs to the midasin family.</text>
</comment>
<dbReference type="EMBL" id="BJWK01000009">
    <property type="protein sequence ID" value="GEM09960.1"/>
    <property type="molecule type" value="Genomic_DNA"/>
</dbReference>
<feature type="region of interest" description="Disordered" evidence="11">
    <location>
        <begin position="1015"/>
        <end position="1040"/>
    </location>
</feature>
<dbReference type="GO" id="GO:0005654">
    <property type="term" value="C:nucleoplasm"/>
    <property type="evidence" value="ECO:0007669"/>
    <property type="project" value="UniProtKB-SubCell"/>
</dbReference>
<name>A0A511KHW0_RHOTO</name>